<dbReference type="Proteomes" id="UP000256629">
    <property type="component" value="Unassembled WGS sequence"/>
</dbReference>
<evidence type="ECO:0000256" key="1">
    <source>
        <dbReference type="SAM" id="SignalP"/>
    </source>
</evidence>
<evidence type="ECO:0000313" key="3">
    <source>
        <dbReference type="Proteomes" id="UP000256629"/>
    </source>
</evidence>
<name>A0A3D9HIN5_9FLAO</name>
<dbReference type="AlphaFoldDB" id="A0A3D9HIN5"/>
<sequence>MKTIKKTIFSAIILCLVINLSSAQQMYWVHQDNVKPSTFMEYEKIAKEFNAACVEYNFQGKWLTTTMDDFRYLYVSPIENFATLDERPFADMAKAMGEDFGKLFERFDQCYDSHFDYIIVLSNELSYMPDGITQTQEGQDYRDFYFIHYLPKDHQKIKEGMQAVKEMYTSKGSKNHYRVYHSGFGAAENYYMVAMSSKDAIDSATKSEENKKLLGPERYDTFMKVMNYATKVEEVTGEIRRDLSYSPKE</sequence>
<evidence type="ECO:0008006" key="4">
    <source>
        <dbReference type="Google" id="ProtNLM"/>
    </source>
</evidence>
<dbReference type="RefSeq" id="WP_116039760.1">
    <property type="nucleotide sequence ID" value="NZ_QRDX01000002.1"/>
</dbReference>
<gene>
    <name evidence="2" type="ORF">DFQ02_10289</name>
</gene>
<keyword evidence="1" id="KW-0732">Signal</keyword>
<dbReference type="OrthoDB" id="1426903at2"/>
<feature type="chain" id="PRO_5017729349" description="NIPSNAP protein" evidence="1">
    <location>
        <begin position="24"/>
        <end position="249"/>
    </location>
</feature>
<feature type="signal peptide" evidence="1">
    <location>
        <begin position="1"/>
        <end position="23"/>
    </location>
</feature>
<protein>
    <recommendedName>
        <fullName evidence="4">NIPSNAP protein</fullName>
    </recommendedName>
</protein>
<reference evidence="2 3" key="1">
    <citation type="submission" date="2018-07" db="EMBL/GenBank/DDBJ databases">
        <title>Genomic Encyclopedia of Type Strains, Phase III (KMG-III): the genomes of soil and plant-associated and newly described type strains.</title>
        <authorList>
            <person name="Whitman W."/>
        </authorList>
    </citation>
    <scope>NUCLEOTIDE SEQUENCE [LARGE SCALE GENOMIC DNA]</scope>
    <source>
        <strain evidence="2 3">CECT 8487</strain>
    </source>
</reference>
<dbReference type="EMBL" id="QRDX01000002">
    <property type="protein sequence ID" value="RED49323.1"/>
    <property type="molecule type" value="Genomic_DNA"/>
</dbReference>
<keyword evidence="3" id="KW-1185">Reference proteome</keyword>
<organism evidence="2 3">
    <name type="scientific">Seonamhaeicola aphaedonensis</name>
    <dbReference type="NCBI Taxonomy" id="1461338"/>
    <lineage>
        <taxon>Bacteria</taxon>
        <taxon>Pseudomonadati</taxon>
        <taxon>Bacteroidota</taxon>
        <taxon>Flavobacteriia</taxon>
        <taxon>Flavobacteriales</taxon>
        <taxon>Flavobacteriaceae</taxon>
    </lineage>
</organism>
<accession>A0A3D9HIN5</accession>
<evidence type="ECO:0000313" key="2">
    <source>
        <dbReference type="EMBL" id="RED49323.1"/>
    </source>
</evidence>
<proteinExistence type="predicted"/>
<comment type="caution">
    <text evidence="2">The sequence shown here is derived from an EMBL/GenBank/DDBJ whole genome shotgun (WGS) entry which is preliminary data.</text>
</comment>